<evidence type="ECO:0000256" key="3">
    <source>
        <dbReference type="ARBA" id="ARBA00023002"/>
    </source>
</evidence>
<dbReference type="InterPro" id="IPR013328">
    <property type="entry name" value="6PGD_dom2"/>
</dbReference>
<keyword evidence="4" id="KW-0311">Gluconate utilization</keyword>
<sequence>MQLGLIGLGKMGGNMRERVRRAGHEVVGYDRNPEVADVASLAELVEKLSAPRVVWVMVPAGDPTRETVEQLGELLSPGDVVVDGGNSKFTDDKLHADHLAPKGIGYVDCGVSGGIWGLQNGYALMVGGSDEDVAKVQPVFDALKPEGEFGFIHAGGVGAGHYTKMVHNGIEYGIMQAYAEGYELLSKSEIVDDVPGTIKSWRKGTVIQSWLLDLLDRALDEDPTLAKIAAYSADSGEGRWTVDEAVRLAVPLPAISASLFARFASRQDDSPTMKAVAALRKQFGGHAVKAE</sequence>
<keyword evidence="8" id="KW-1185">Reference proteome</keyword>
<proteinExistence type="inferred from homology"/>
<reference evidence="7" key="1">
    <citation type="submission" date="2021-01" db="EMBL/GenBank/DDBJ databases">
        <title>Whole genome shotgun sequence of Actinocatenispora rupis NBRC 107355.</title>
        <authorList>
            <person name="Komaki H."/>
            <person name="Tamura T."/>
        </authorList>
    </citation>
    <scope>NUCLEOTIDE SEQUENCE</scope>
    <source>
        <strain evidence="7">NBRC 107355</strain>
    </source>
</reference>
<dbReference type="EMBL" id="BOMB01000023">
    <property type="protein sequence ID" value="GID13238.1"/>
    <property type="molecule type" value="Genomic_DNA"/>
</dbReference>
<dbReference type="Gene3D" id="3.40.50.720">
    <property type="entry name" value="NAD(P)-binding Rossmann-like Domain"/>
    <property type="match status" value="1"/>
</dbReference>
<comment type="caution">
    <text evidence="7">The sequence shown here is derived from an EMBL/GenBank/DDBJ whole genome shotgun (WGS) entry which is preliminary data.</text>
</comment>
<comment type="similarity">
    <text evidence="2">Belongs to the HIBADH-related family.</text>
</comment>
<dbReference type="GO" id="GO:0019521">
    <property type="term" value="P:D-gluconate metabolic process"/>
    <property type="evidence" value="ECO:0007669"/>
    <property type="project" value="UniProtKB-KW"/>
</dbReference>
<accession>A0A8J3J2Z8</accession>
<organism evidence="7 8">
    <name type="scientific">Actinocatenispora rupis</name>
    <dbReference type="NCBI Taxonomy" id="519421"/>
    <lineage>
        <taxon>Bacteria</taxon>
        <taxon>Bacillati</taxon>
        <taxon>Actinomycetota</taxon>
        <taxon>Actinomycetes</taxon>
        <taxon>Micromonosporales</taxon>
        <taxon>Micromonosporaceae</taxon>
        <taxon>Actinocatenispora</taxon>
    </lineage>
</organism>
<dbReference type="InterPro" id="IPR036291">
    <property type="entry name" value="NAD(P)-bd_dom_sf"/>
</dbReference>
<evidence type="ECO:0000256" key="2">
    <source>
        <dbReference type="ARBA" id="ARBA00009080"/>
    </source>
</evidence>
<dbReference type="InterPro" id="IPR006114">
    <property type="entry name" value="6PGDH_C"/>
</dbReference>
<dbReference type="InterPro" id="IPR004849">
    <property type="entry name" value="6DGDH_YqeC"/>
</dbReference>
<dbReference type="GO" id="GO:0004616">
    <property type="term" value="F:phosphogluconate dehydrogenase (decarboxylating) activity"/>
    <property type="evidence" value="ECO:0007669"/>
    <property type="project" value="InterPro"/>
</dbReference>
<dbReference type="RefSeq" id="WP_203660049.1">
    <property type="nucleotide sequence ID" value="NZ_BAAAZM010000007.1"/>
</dbReference>
<evidence type="ECO:0000256" key="1">
    <source>
        <dbReference type="ARBA" id="ARBA00008419"/>
    </source>
</evidence>
<dbReference type="InterPro" id="IPR006115">
    <property type="entry name" value="6PGDH_NADP-bd"/>
</dbReference>
<dbReference type="PRINTS" id="PR00076">
    <property type="entry name" value="6PGDHDRGNASE"/>
</dbReference>
<dbReference type="Proteomes" id="UP000612808">
    <property type="component" value="Unassembled WGS sequence"/>
</dbReference>
<keyword evidence="3" id="KW-0560">Oxidoreductase</keyword>
<evidence type="ECO:0000256" key="5">
    <source>
        <dbReference type="PIRSR" id="PIRSR000103-1"/>
    </source>
</evidence>
<dbReference type="InterPro" id="IPR008927">
    <property type="entry name" value="6-PGluconate_DH-like_C_sf"/>
</dbReference>
<evidence type="ECO:0000259" key="6">
    <source>
        <dbReference type="SMART" id="SM01350"/>
    </source>
</evidence>
<feature type="domain" description="6-phosphogluconate dehydrogenase C-terminal" evidence="6">
    <location>
        <begin position="160"/>
        <end position="287"/>
    </location>
</feature>
<dbReference type="NCBIfam" id="NF007161">
    <property type="entry name" value="PRK09599.1"/>
    <property type="match status" value="1"/>
</dbReference>
<dbReference type="SUPFAM" id="SSF51735">
    <property type="entry name" value="NAD(P)-binding Rossmann-fold domains"/>
    <property type="match status" value="1"/>
</dbReference>
<dbReference type="InterPro" id="IPR006183">
    <property type="entry name" value="Pgluconate_DH"/>
</dbReference>
<dbReference type="GO" id="GO:0006098">
    <property type="term" value="P:pentose-phosphate shunt"/>
    <property type="evidence" value="ECO:0007669"/>
    <property type="project" value="InterPro"/>
</dbReference>
<evidence type="ECO:0000313" key="8">
    <source>
        <dbReference type="Proteomes" id="UP000612808"/>
    </source>
</evidence>
<dbReference type="InterPro" id="IPR015815">
    <property type="entry name" value="HIBADH-related"/>
</dbReference>
<comment type="similarity">
    <text evidence="1">Belongs to the 6-phosphogluconate dehydrogenase family.</text>
</comment>
<evidence type="ECO:0000313" key="7">
    <source>
        <dbReference type="EMBL" id="GID13238.1"/>
    </source>
</evidence>
<dbReference type="NCBIfam" id="TIGR00872">
    <property type="entry name" value="gnd_rel"/>
    <property type="match status" value="1"/>
</dbReference>
<dbReference type="SMART" id="SM01350">
    <property type="entry name" value="6PGD"/>
    <property type="match status" value="1"/>
</dbReference>
<name>A0A8J3J2Z8_9ACTN</name>
<dbReference type="PANTHER" id="PTHR11811">
    <property type="entry name" value="6-PHOSPHOGLUCONATE DEHYDROGENASE"/>
    <property type="match status" value="1"/>
</dbReference>
<dbReference type="Pfam" id="PF00393">
    <property type="entry name" value="6PGD"/>
    <property type="match status" value="1"/>
</dbReference>
<dbReference type="PIRSF" id="PIRSF000103">
    <property type="entry name" value="HIBADH"/>
    <property type="match status" value="1"/>
</dbReference>
<dbReference type="GO" id="GO:0050661">
    <property type="term" value="F:NADP binding"/>
    <property type="evidence" value="ECO:0007669"/>
    <property type="project" value="InterPro"/>
</dbReference>
<dbReference type="Pfam" id="PF03446">
    <property type="entry name" value="NAD_binding_2"/>
    <property type="match status" value="1"/>
</dbReference>
<dbReference type="SUPFAM" id="SSF48179">
    <property type="entry name" value="6-phosphogluconate dehydrogenase C-terminal domain-like"/>
    <property type="match status" value="1"/>
</dbReference>
<protein>
    <submittedName>
        <fullName evidence="7">6-phosphogluconate dehydrogenase</fullName>
    </submittedName>
</protein>
<evidence type="ECO:0000256" key="4">
    <source>
        <dbReference type="ARBA" id="ARBA00023064"/>
    </source>
</evidence>
<feature type="active site" evidence="5">
    <location>
        <position position="164"/>
    </location>
</feature>
<dbReference type="AlphaFoldDB" id="A0A8J3J2Z8"/>
<gene>
    <name evidence="7" type="ORF">Aru02nite_41270</name>
</gene>
<dbReference type="Gene3D" id="1.10.1040.10">
    <property type="entry name" value="N-(1-d-carboxylethyl)-l-norvaline Dehydrogenase, domain 2"/>
    <property type="match status" value="1"/>
</dbReference>